<proteinExistence type="inferred from homology"/>
<evidence type="ECO:0000313" key="2">
    <source>
        <dbReference type="EMBL" id="GAA0611669.1"/>
    </source>
</evidence>
<keyword evidence="3" id="KW-1185">Reference proteome</keyword>
<dbReference type="Proteomes" id="UP001500866">
    <property type="component" value="Unassembled WGS sequence"/>
</dbReference>
<sequence length="95" mass="10868">MNLHISENAAKWYKQELDIETSANVRFFVRYGFGGIVPGFSLGVGFDEPVTIHASHESAGITFYIEEKDAWYFDGNDLSVQMNNKLNEPEFKYKP</sequence>
<protein>
    <submittedName>
        <fullName evidence="2">HesB/YadR/YfhF family protein</fullName>
    </submittedName>
</protein>
<evidence type="ECO:0000256" key="1">
    <source>
        <dbReference type="ARBA" id="ARBA00006718"/>
    </source>
</evidence>
<dbReference type="InterPro" id="IPR008326">
    <property type="entry name" value="PdhI-like"/>
</dbReference>
<reference evidence="3" key="1">
    <citation type="journal article" date="2019" name="Int. J. Syst. Evol. Microbiol.">
        <title>The Global Catalogue of Microorganisms (GCM) 10K type strain sequencing project: providing services to taxonomists for standard genome sequencing and annotation.</title>
        <authorList>
            <consortium name="The Broad Institute Genomics Platform"/>
            <consortium name="The Broad Institute Genome Sequencing Center for Infectious Disease"/>
            <person name="Wu L."/>
            <person name="Ma J."/>
        </authorList>
    </citation>
    <scope>NUCLEOTIDE SEQUENCE [LARGE SCALE GENOMIC DNA]</scope>
    <source>
        <strain evidence="3">JCM 15395</strain>
    </source>
</reference>
<evidence type="ECO:0000313" key="3">
    <source>
        <dbReference type="Proteomes" id="UP001500866"/>
    </source>
</evidence>
<dbReference type="RefSeq" id="WP_343815166.1">
    <property type="nucleotide sequence ID" value="NZ_BAAADS010000025.1"/>
</dbReference>
<comment type="caution">
    <text evidence="2">The sequence shown here is derived from an EMBL/GenBank/DDBJ whole genome shotgun (WGS) entry which is preliminary data.</text>
</comment>
<name>A0ABP3RJM9_9BACI</name>
<dbReference type="EMBL" id="BAAADS010000025">
    <property type="protein sequence ID" value="GAA0611669.1"/>
    <property type="molecule type" value="Genomic_DNA"/>
</dbReference>
<accession>A0ABP3RJM9</accession>
<dbReference type="InterPro" id="IPR035903">
    <property type="entry name" value="HesB-like_dom_sf"/>
</dbReference>
<dbReference type="PIRSF" id="PIRSF034852">
    <property type="entry name" value="UCP034852"/>
    <property type="match status" value="1"/>
</dbReference>
<dbReference type="SUPFAM" id="SSF89360">
    <property type="entry name" value="HesB-like domain"/>
    <property type="match status" value="1"/>
</dbReference>
<comment type="similarity">
    <text evidence="1">Belongs to the HesB/IscA family.</text>
</comment>
<gene>
    <name evidence="2" type="ORF">GCM10009001_31120</name>
</gene>
<organism evidence="2 3">
    <name type="scientific">Virgibacillus siamensis</name>
    <dbReference type="NCBI Taxonomy" id="480071"/>
    <lineage>
        <taxon>Bacteria</taxon>
        <taxon>Bacillati</taxon>
        <taxon>Bacillota</taxon>
        <taxon>Bacilli</taxon>
        <taxon>Bacillales</taxon>
        <taxon>Bacillaceae</taxon>
        <taxon>Virgibacillus</taxon>
    </lineage>
</organism>